<evidence type="ECO:0000256" key="2">
    <source>
        <dbReference type="ARBA" id="ARBA00022786"/>
    </source>
</evidence>
<dbReference type="PANTHER" id="PTHR11165">
    <property type="entry name" value="SKP1"/>
    <property type="match status" value="1"/>
</dbReference>
<dbReference type="SUPFAM" id="SSF54695">
    <property type="entry name" value="POZ domain"/>
    <property type="match status" value="1"/>
</dbReference>
<feature type="domain" description="SKP1 component POZ" evidence="5">
    <location>
        <begin position="2"/>
        <end position="45"/>
    </location>
</feature>
<evidence type="ECO:0000313" key="6">
    <source>
        <dbReference type="EMBL" id="KAG8181957.1"/>
    </source>
</evidence>
<name>A0AAV6UC64_9ARAC</name>
<dbReference type="InterPro" id="IPR001232">
    <property type="entry name" value="SKP1-like"/>
</dbReference>
<organism evidence="6 7">
    <name type="scientific">Oedothorax gibbosus</name>
    <dbReference type="NCBI Taxonomy" id="931172"/>
    <lineage>
        <taxon>Eukaryota</taxon>
        <taxon>Metazoa</taxon>
        <taxon>Ecdysozoa</taxon>
        <taxon>Arthropoda</taxon>
        <taxon>Chelicerata</taxon>
        <taxon>Arachnida</taxon>
        <taxon>Araneae</taxon>
        <taxon>Araneomorphae</taxon>
        <taxon>Entelegynae</taxon>
        <taxon>Araneoidea</taxon>
        <taxon>Linyphiidae</taxon>
        <taxon>Erigoninae</taxon>
        <taxon>Oedothorax</taxon>
    </lineage>
</organism>
<evidence type="ECO:0000313" key="7">
    <source>
        <dbReference type="Proteomes" id="UP000827092"/>
    </source>
</evidence>
<sequence>MIKLSTTLKTMLDNLGCEGSDEVISLTKINSEIMNLIVSWMKHHVDNKDLDTECTNPIGEVDDYVVHSCEDIDPWDEKLLESLEMATIFELSMACNYLDIKSLLGSTCKFIASKIRGKEPAEIRKVFNLPEAKSDSQSASTSDHR</sequence>
<comment type="similarity">
    <text evidence="1 3">Belongs to the SKP1 family.</text>
</comment>
<dbReference type="Gene3D" id="3.30.710.10">
    <property type="entry name" value="Potassium Channel Kv1.1, Chain A"/>
    <property type="match status" value="1"/>
</dbReference>
<protein>
    <recommendedName>
        <fullName evidence="8">S-phase kinase-associated protein 1</fullName>
    </recommendedName>
</protein>
<keyword evidence="2 3" id="KW-0833">Ubl conjugation pathway</keyword>
<gene>
    <name evidence="6" type="ORF">JTE90_026897</name>
</gene>
<dbReference type="Pfam" id="PF01466">
    <property type="entry name" value="Skp1"/>
    <property type="match status" value="1"/>
</dbReference>
<evidence type="ECO:0000259" key="5">
    <source>
        <dbReference type="Pfam" id="PF03931"/>
    </source>
</evidence>
<dbReference type="EMBL" id="JAFNEN010000486">
    <property type="protein sequence ID" value="KAG8181957.1"/>
    <property type="molecule type" value="Genomic_DNA"/>
</dbReference>
<dbReference type="InterPro" id="IPR011333">
    <property type="entry name" value="SKP1/BTB/POZ_sf"/>
</dbReference>
<dbReference type="AlphaFoldDB" id="A0AAV6UC64"/>
<evidence type="ECO:0000256" key="3">
    <source>
        <dbReference type="PIRNR" id="PIRNR028729"/>
    </source>
</evidence>
<evidence type="ECO:0008006" key="8">
    <source>
        <dbReference type="Google" id="ProtNLM"/>
    </source>
</evidence>
<dbReference type="InterPro" id="IPR036296">
    <property type="entry name" value="SKP1-like_dim_sf"/>
</dbReference>
<dbReference type="InterPro" id="IPR016072">
    <property type="entry name" value="Skp1_comp_dimer"/>
</dbReference>
<comment type="pathway">
    <text evidence="3">Protein modification; protein ubiquitination.</text>
</comment>
<dbReference type="GO" id="GO:0006511">
    <property type="term" value="P:ubiquitin-dependent protein catabolic process"/>
    <property type="evidence" value="ECO:0007669"/>
    <property type="project" value="InterPro"/>
</dbReference>
<evidence type="ECO:0000256" key="1">
    <source>
        <dbReference type="ARBA" id="ARBA00009993"/>
    </source>
</evidence>
<dbReference type="SMART" id="SM00512">
    <property type="entry name" value="Skp1"/>
    <property type="match status" value="1"/>
</dbReference>
<dbReference type="InterPro" id="IPR016897">
    <property type="entry name" value="SKP1"/>
</dbReference>
<evidence type="ECO:0000259" key="4">
    <source>
        <dbReference type="Pfam" id="PF01466"/>
    </source>
</evidence>
<dbReference type="PIRSF" id="PIRSF028729">
    <property type="entry name" value="E3_ubiquit_lig_SCF_Skp"/>
    <property type="match status" value="1"/>
</dbReference>
<feature type="domain" description="SKP1 component dimerisation" evidence="4">
    <location>
        <begin position="101"/>
        <end position="130"/>
    </location>
</feature>
<dbReference type="Pfam" id="PF03931">
    <property type="entry name" value="Skp1_POZ"/>
    <property type="match status" value="1"/>
</dbReference>
<comment type="caution">
    <text evidence="6">The sequence shown here is derived from an EMBL/GenBank/DDBJ whole genome shotgun (WGS) entry which is preliminary data.</text>
</comment>
<keyword evidence="7" id="KW-1185">Reference proteome</keyword>
<reference evidence="6 7" key="1">
    <citation type="journal article" date="2022" name="Nat. Ecol. Evol.">
        <title>A masculinizing supergene underlies an exaggerated male reproductive morph in a spider.</title>
        <authorList>
            <person name="Hendrickx F."/>
            <person name="De Corte Z."/>
            <person name="Sonet G."/>
            <person name="Van Belleghem S.M."/>
            <person name="Kostlbacher S."/>
            <person name="Vangestel C."/>
        </authorList>
    </citation>
    <scope>NUCLEOTIDE SEQUENCE [LARGE SCALE GENOMIC DNA]</scope>
    <source>
        <strain evidence="6">W744_W776</strain>
    </source>
</reference>
<dbReference type="InterPro" id="IPR016073">
    <property type="entry name" value="Skp1_comp_POZ"/>
</dbReference>
<dbReference type="Proteomes" id="UP000827092">
    <property type="component" value="Unassembled WGS sequence"/>
</dbReference>
<proteinExistence type="inferred from homology"/>
<dbReference type="SUPFAM" id="SSF81382">
    <property type="entry name" value="Skp1 dimerisation domain-like"/>
    <property type="match status" value="1"/>
</dbReference>
<accession>A0AAV6UC64</accession>